<feature type="transmembrane region" description="Helical" evidence="1">
    <location>
        <begin position="135"/>
        <end position="150"/>
    </location>
</feature>
<organism evidence="2 3">
    <name type="scientific">Methylocapsa polymorpha</name>
    <dbReference type="NCBI Taxonomy" id="3080828"/>
    <lineage>
        <taxon>Bacteria</taxon>
        <taxon>Pseudomonadati</taxon>
        <taxon>Pseudomonadota</taxon>
        <taxon>Alphaproteobacteria</taxon>
        <taxon>Hyphomicrobiales</taxon>
        <taxon>Beijerinckiaceae</taxon>
        <taxon>Methylocapsa</taxon>
    </lineage>
</organism>
<keyword evidence="1" id="KW-1133">Transmembrane helix</keyword>
<keyword evidence="3" id="KW-1185">Reference proteome</keyword>
<dbReference type="EMBL" id="CP136862">
    <property type="protein sequence ID" value="WOJ89951.1"/>
    <property type="molecule type" value="Genomic_DNA"/>
</dbReference>
<feature type="transmembrane region" description="Helical" evidence="1">
    <location>
        <begin position="259"/>
        <end position="280"/>
    </location>
</feature>
<feature type="transmembrane region" description="Helical" evidence="1">
    <location>
        <begin position="62"/>
        <end position="82"/>
    </location>
</feature>
<keyword evidence="1" id="KW-0472">Membrane</keyword>
<evidence type="ECO:0000313" key="3">
    <source>
        <dbReference type="Proteomes" id="UP001626536"/>
    </source>
</evidence>
<evidence type="ECO:0000256" key="1">
    <source>
        <dbReference type="SAM" id="Phobius"/>
    </source>
</evidence>
<feature type="transmembrane region" description="Helical" evidence="1">
    <location>
        <begin position="27"/>
        <end position="47"/>
    </location>
</feature>
<keyword evidence="1" id="KW-0812">Transmembrane</keyword>
<dbReference type="RefSeq" id="WP_407339395.1">
    <property type="nucleotide sequence ID" value="NZ_CP136862.1"/>
</dbReference>
<feature type="transmembrane region" description="Helical" evidence="1">
    <location>
        <begin position="300"/>
        <end position="323"/>
    </location>
</feature>
<reference evidence="2 3" key="1">
    <citation type="submission" date="2023-10" db="EMBL/GenBank/DDBJ databases">
        <title>Novel methanotroph of the genus Methylocapsa from a subarctic wetland.</title>
        <authorList>
            <person name="Belova S.E."/>
            <person name="Oshkin I.Y."/>
            <person name="Miroshnikov K."/>
            <person name="Dedysh S.N."/>
        </authorList>
    </citation>
    <scope>NUCLEOTIDE SEQUENCE [LARGE SCALE GENOMIC DNA]</scope>
    <source>
        <strain evidence="2 3">RX1</strain>
    </source>
</reference>
<sequence>MPDPNTTAKTVAPPPWQWLKLPAAVRWLRETISIVLWLGLFIHWFIVDLRPWTVSYIQLPEWIYTFRFLIILGLISAFLLVLGARRFVLFFGYIGLYPFVVLLWHLPIMGVRNWALLVAFAPAIYSTVIAFKWRFALFTAALACGAIILWNNSKVLWNDSNLIVIGAMFYLGFYLVLHFVRRFNVAFSPDTVFATWISLIQHISARIKNDAYRRPKELDLESKEYQQKVTQNLIAMYVTSGCLLYIANGLRRVSKSRKLDIYFISSLINTFLLATVVFALEYYGLERTYPGSFVGIINPSFSSFFGLSFSTILPSGISPLVGATNLAQMLRYAEHLSSILVLVLFAFVILTSIRERHKEDLDKVVNELSNTSESIRSFLLENYELTTAAVESWIFKHSPAIMKPLLRLRYDDAAASEIIEALENAAGDAGEVASEVAIVETRFPASD</sequence>
<protein>
    <submittedName>
        <fullName evidence="2">Uncharacterized protein</fullName>
    </submittedName>
</protein>
<dbReference type="Proteomes" id="UP001626536">
    <property type="component" value="Chromosome"/>
</dbReference>
<feature type="transmembrane region" description="Helical" evidence="1">
    <location>
        <begin position="229"/>
        <end position="247"/>
    </location>
</feature>
<proteinExistence type="predicted"/>
<name>A0ABZ0HSR6_9HYPH</name>
<feature type="transmembrane region" description="Helical" evidence="1">
    <location>
        <begin position="162"/>
        <end position="180"/>
    </location>
</feature>
<evidence type="ECO:0000313" key="2">
    <source>
        <dbReference type="EMBL" id="WOJ89951.1"/>
    </source>
</evidence>
<gene>
    <name evidence="2" type="ORF">RZS28_01150</name>
</gene>
<accession>A0ABZ0HSR6</accession>
<feature type="transmembrane region" description="Helical" evidence="1">
    <location>
        <begin position="87"/>
        <end position="105"/>
    </location>
</feature>
<feature type="transmembrane region" description="Helical" evidence="1">
    <location>
        <begin position="335"/>
        <end position="353"/>
    </location>
</feature>